<reference evidence="1 2" key="1">
    <citation type="submission" date="2018-09" db="EMBL/GenBank/DDBJ databases">
        <title>Mesorhizobium carmichaelinearum sp. nov. isolated from Carmichaelinea spp. root nodules in New Zealand.</title>
        <authorList>
            <person name="De Meyer S.E."/>
        </authorList>
    </citation>
    <scope>NUCLEOTIDE SEQUENCE [LARGE SCALE GENOMIC DNA]</scope>
    <source>
        <strain evidence="1 2">ICMP19557</strain>
    </source>
</reference>
<name>A0A3A5KN94_9HYPH</name>
<evidence type="ECO:0000313" key="1">
    <source>
        <dbReference type="EMBL" id="RJT34324.1"/>
    </source>
</evidence>
<dbReference type="AlphaFoldDB" id="A0A3A5KN94"/>
<protein>
    <submittedName>
        <fullName evidence="1">Uncharacterized protein</fullName>
    </submittedName>
</protein>
<keyword evidence="2" id="KW-1185">Reference proteome</keyword>
<dbReference type="Proteomes" id="UP000272706">
    <property type="component" value="Unassembled WGS sequence"/>
</dbReference>
<accession>A0A3A5KN94</accession>
<evidence type="ECO:0000313" key="2">
    <source>
        <dbReference type="Proteomes" id="UP000272706"/>
    </source>
</evidence>
<sequence>MRGEELVIFLLKERGAGTCWRRRFKKIESVPACVTQKIAHAVPAMIPNGGNLFREGSWSNEKQSPVPLKMGWSAQAMLWMSDAIAPMAFGRARHMGK</sequence>
<proteinExistence type="predicted"/>
<gene>
    <name evidence="1" type="ORF">D3227_23870</name>
</gene>
<dbReference type="EMBL" id="QZWZ01000020">
    <property type="protein sequence ID" value="RJT34324.1"/>
    <property type="molecule type" value="Genomic_DNA"/>
</dbReference>
<organism evidence="1 2">
    <name type="scientific">Mesorhizobium waimense</name>
    <dbReference type="NCBI Taxonomy" id="1300307"/>
    <lineage>
        <taxon>Bacteria</taxon>
        <taxon>Pseudomonadati</taxon>
        <taxon>Pseudomonadota</taxon>
        <taxon>Alphaproteobacteria</taxon>
        <taxon>Hyphomicrobiales</taxon>
        <taxon>Phyllobacteriaceae</taxon>
        <taxon>Mesorhizobium</taxon>
    </lineage>
</organism>
<comment type="caution">
    <text evidence="1">The sequence shown here is derived from an EMBL/GenBank/DDBJ whole genome shotgun (WGS) entry which is preliminary data.</text>
</comment>